<dbReference type="InterPro" id="IPR014756">
    <property type="entry name" value="Ig_E-set"/>
</dbReference>
<dbReference type="PRINTS" id="PR00407">
    <property type="entry name" value="EUMOPTERIN"/>
</dbReference>
<dbReference type="Pfam" id="PF03404">
    <property type="entry name" value="Mo-co_dimer"/>
    <property type="match status" value="1"/>
</dbReference>
<keyword evidence="8" id="KW-1185">Reference proteome</keyword>
<keyword evidence="4" id="KW-0560">Oxidoreductase</keyword>
<evidence type="ECO:0000256" key="2">
    <source>
        <dbReference type="ARBA" id="ARBA00022505"/>
    </source>
</evidence>
<dbReference type="Gene3D" id="3.90.420.10">
    <property type="entry name" value="Oxidoreductase, molybdopterin-binding domain"/>
    <property type="match status" value="1"/>
</dbReference>
<dbReference type="GO" id="GO:0020037">
    <property type="term" value="F:heme binding"/>
    <property type="evidence" value="ECO:0007669"/>
    <property type="project" value="TreeGrafter"/>
</dbReference>
<dbReference type="SUPFAM" id="SSF56524">
    <property type="entry name" value="Oxidoreductase molybdopterin-binding domain"/>
    <property type="match status" value="1"/>
</dbReference>
<keyword evidence="3" id="KW-0479">Metal-binding</keyword>
<dbReference type="GO" id="GO:0008482">
    <property type="term" value="F:sulfite oxidase activity"/>
    <property type="evidence" value="ECO:0007669"/>
    <property type="project" value="TreeGrafter"/>
</dbReference>
<keyword evidence="2" id="KW-0500">Molybdenum</keyword>
<dbReference type="GO" id="GO:0006790">
    <property type="term" value="P:sulfur compound metabolic process"/>
    <property type="evidence" value="ECO:0007669"/>
    <property type="project" value="TreeGrafter"/>
</dbReference>
<gene>
    <name evidence="7" type="ORF">CQA58_07370</name>
</gene>
<accession>A0A3D8IW27</accession>
<evidence type="ECO:0000259" key="6">
    <source>
        <dbReference type="Pfam" id="PF03404"/>
    </source>
</evidence>
<dbReference type="InterPro" id="IPR005066">
    <property type="entry name" value="MoCF_OxRdtse_dimer"/>
</dbReference>
<dbReference type="Pfam" id="PF00174">
    <property type="entry name" value="Oxidored_molyb"/>
    <property type="match status" value="1"/>
</dbReference>
<dbReference type="InterPro" id="IPR008335">
    <property type="entry name" value="Mopterin_OxRdtase_euk"/>
</dbReference>
<feature type="domain" description="Moybdenum cofactor oxidoreductase dimerisation" evidence="6">
    <location>
        <begin position="322"/>
        <end position="435"/>
    </location>
</feature>
<comment type="cofactor">
    <cofactor evidence="1">
        <name>Mo-molybdopterin</name>
        <dbReference type="ChEBI" id="CHEBI:71302"/>
    </cofactor>
</comment>
<evidence type="ECO:0000256" key="4">
    <source>
        <dbReference type="ARBA" id="ARBA00023002"/>
    </source>
</evidence>
<dbReference type="CDD" id="cd02110">
    <property type="entry name" value="SO_family_Moco_dimer"/>
    <property type="match status" value="1"/>
</dbReference>
<dbReference type="GO" id="GO:0043546">
    <property type="term" value="F:molybdopterin cofactor binding"/>
    <property type="evidence" value="ECO:0007669"/>
    <property type="project" value="TreeGrafter"/>
</dbReference>
<dbReference type="PANTHER" id="PTHR19372:SF7">
    <property type="entry name" value="SULFITE OXIDASE, MITOCHONDRIAL"/>
    <property type="match status" value="1"/>
</dbReference>
<dbReference type="OrthoDB" id="9778777at2"/>
<evidence type="ECO:0000313" key="8">
    <source>
        <dbReference type="Proteomes" id="UP000257045"/>
    </source>
</evidence>
<dbReference type="PANTHER" id="PTHR19372">
    <property type="entry name" value="SULFITE REDUCTASE"/>
    <property type="match status" value="1"/>
</dbReference>
<dbReference type="Proteomes" id="UP000257045">
    <property type="component" value="Unassembled WGS sequence"/>
</dbReference>
<dbReference type="GO" id="GO:0030151">
    <property type="term" value="F:molybdenum ion binding"/>
    <property type="evidence" value="ECO:0007669"/>
    <property type="project" value="InterPro"/>
</dbReference>
<dbReference type="InterPro" id="IPR000572">
    <property type="entry name" value="OxRdtase_Mopterin-bd_dom"/>
</dbReference>
<reference evidence="7 8" key="1">
    <citation type="submission" date="2018-04" db="EMBL/GenBank/DDBJ databases">
        <title>Novel Campyloabacter and Helicobacter Species and Strains.</title>
        <authorList>
            <person name="Mannion A.J."/>
            <person name="Shen Z."/>
            <person name="Fox J.G."/>
        </authorList>
    </citation>
    <scope>NUCLEOTIDE SEQUENCE [LARGE SCALE GENOMIC DNA]</scope>
    <source>
        <strain evidence="7 8">MIT 04-9366</strain>
    </source>
</reference>
<evidence type="ECO:0000259" key="5">
    <source>
        <dbReference type="Pfam" id="PF00174"/>
    </source>
</evidence>
<dbReference type="Gene3D" id="2.60.40.650">
    <property type="match status" value="1"/>
</dbReference>
<evidence type="ECO:0000313" key="7">
    <source>
        <dbReference type="EMBL" id="RDU69190.1"/>
    </source>
</evidence>
<proteinExistence type="predicted"/>
<comment type="caution">
    <text evidence="7">The sequence shown here is derived from an EMBL/GenBank/DDBJ whole genome shotgun (WGS) entry which is preliminary data.</text>
</comment>
<evidence type="ECO:0000256" key="3">
    <source>
        <dbReference type="ARBA" id="ARBA00022723"/>
    </source>
</evidence>
<evidence type="ECO:0000256" key="1">
    <source>
        <dbReference type="ARBA" id="ARBA00001924"/>
    </source>
</evidence>
<name>A0A3D8IW27_9HELI</name>
<dbReference type="InterPro" id="IPR036374">
    <property type="entry name" value="OxRdtase_Mopterin-bd_sf"/>
</dbReference>
<dbReference type="AlphaFoldDB" id="A0A3D8IW27"/>
<organism evidence="7 8">
    <name type="scientific">Helicobacter brantae</name>
    <dbReference type="NCBI Taxonomy" id="375927"/>
    <lineage>
        <taxon>Bacteria</taxon>
        <taxon>Pseudomonadati</taxon>
        <taxon>Campylobacterota</taxon>
        <taxon>Epsilonproteobacteria</taxon>
        <taxon>Campylobacterales</taxon>
        <taxon>Helicobacteraceae</taxon>
        <taxon>Helicobacter</taxon>
    </lineage>
</organism>
<dbReference type="SUPFAM" id="SSF81296">
    <property type="entry name" value="E set domains"/>
    <property type="match status" value="1"/>
</dbReference>
<protein>
    <submittedName>
        <fullName evidence="7">Molybdopterin containing oxidoreductase</fullName>
    </submittedName>
</protein>
<dbReference type="RefSeq" id="WP_115570069.1">
    <property type="nucleotide sequence ID" value="NZ_NXLV01000017.1"/>
</dbReference>
<feature type="domain" description="Oxidoreductase molybdopterin-binding" evidence="5">
    <location>
        <begin position="122"/>
        <end position="290"/>
    </location>
</feature>
<dbReference type="EMBL" id="NXLV01000017">
    <property type="protein sequence ID" value="RDU69190.1"/>
    <property type="molecule type" value="Genomic_DNA"/>
</dbReference>
<sequence length="436" mass="48430">MKKQKGIHQAYAENPQKADLDIFGREVDPISRRGFLRKSSLLAMASIIGSNIPFAENMPGGVIPALFANSDTPFSVAGKDGLIYLNDKPITAETPVQYLDAPFTAPNHFFIRNNGNAPEEATLDPKKWTLEIGGESCKKPQTFTIDELKKKFKTYTYALVVECAGNSRAEIVPATKGNQWKIGAVACGRWTGVRLKDVLEYCGIKKDAVYIGYYGADTRLDGNADKATISRGVPMSKALEEESLIAWDYEGEPIPYMNGYPLRLVIGGWSASVSGKWLKKIVIRNKVHDGEKMNGQSYRMPCKPVAPGEQVPDENMCVLEGMVVKSIITHPLSGLKTSNKTLDVRGKAWAGDRSVKEMWVSIDFGATWQKAKLNKPLNRFSWQEWSATVKFPQEGYYEVWARAVDDKGVSQPMVLPGWNPRGYLSNSCHRIAVRVI</sequence>